<organism evidence="8 9">
    <name type="scientific">Brevundimonas denitrificans</name>
    <dbReference type="NCBI Taxonomy" id="1443434"/>
    <lineage>
        <taxon>Bacteria</taxon>
        <taxon>Pseudomonadati</taxon>
        <taxon>Pseudomonadota</taxon>
        <taxon>Alphaproteobacteria</taxon>
        <taxon>Caulobacterales</taxon>
        <taxon>Caulobacteraceae</taxon>
        <taxon>Brevundimonas</taxon>
    </lineage>
</organism>
<keyword evidence="8" id="KW-0675">Receptor</keyword>
<dbReference type="InterPro" id="IPR037066">
    <property type="entry name" value="Plug_dom_sf"/>
</dbReference>
<accession>A0ABQ6BLX5</accession>
<evidence type="ECO:0000256" key="2">
    <source>
        <dbReference type="ARBA" id="ARBA00023136"/>
    </source>
</evidence>
<dbReference type="SUPFAM" id="SSF56935">
    <property type="entry name" value="Porins"/>
    <property type="match status" value="1"/>
</dbReference>
<dbReference type="Gene3D" id="2.40.170.20">
    <property type="entry name" value="TonB-dependent receptor, beta-barrel domain"/>
    <property type="match status" value="1"/>
</dbReference>
<keyword evidence="3" id="KW-0998">Cell outer membrane</keyword>
<dbReference type="Pfam" id="PF07715">
    <property type="entry name" value="Plug"/>
    <property type="match status" value="1"/>
</dbReference>
<evidence type="ECO:0000313" key="8">
    <source>
        <dbReference type="EMBL" id="GLS02237.1"/>
    </source>
</evidence>
<feature type="chain" id="PRO_5047087068" evidence="5">
    <location>
        <begin position="27"/>
        <end position="889"/>
    </location>
</feature>
<evidence type="ECO:0000259" key="7">
    <source>
        <dbReference type="Pfam" id="PF07715"/>
    </source>
</evidence>
<evidence type="ECO:0000313" key="9">
    <source>
        <dbReference type="Proteomes" id="UP001156921"/>
    </source>
</evidence>
<evidence type="ECO:0000256" key="4">
    <source>
        <dbReference type="RuleBase" id="RU003357"/>
    </source>
</evidence>
<dbReference type="Pfam" id="PF00593">
    <property type="entry name" value="TonB_dep_Rec_b-barrel"/>
    <property type="match status" value="1"/>
</dbReference>
<name>A0ABQ6BLX5_9CAUL</name>
<keyword evidence="4" id="KW-0798">TonB box</keyword>
<keyword evidence="9" id="KW-1185">Reference proteome</keyword>
<feature type="domain" description="TonB-dependent receptor plug" evidence="7">
    <location>
        <begin position="69"/>
        <end position="168"/>
    </location>
</feature>
<dbReference type="PANTHER" id="PTHR40980:SF5">
    <property type="entry name" value="TONB-DEPENDENT RECEPTOR"/>
    <property type="match status" value="1"/>
</dbReference>
<dbReference type="InterPro" id="IPR012910">
    <property type="entry name" value="Plug_dom"/>
</dbReference>
<dbReference type="InterPro" id="IPR036942">
    <property type="entry name" value="Beta-barrel_TonB_sf"/>
</dbReference>
<dbReference type="PANTHER" id="PTHR40980">
    <property type="entry name" value="PLUG DOMAIN-CONTAINING PROTEIN"/>
    <property type="match status" value="1"/>
</dbReference>
<evidence type="ECO:0000259" key="6">
    <source>
        <dbReference type="Pfam" id="PF00593"/>
    </source>
</evidence>
<evidence type="ECO:0000256" key="1">
    <source>
        <dbReference type="ARBA" id="ARBA00004442"/>
    </source>
</evidence>
<protein>
    <submittedName>
        <fullName evidence="8">TonB-dependent receptor</fullName>
    </submittedName>
</protein>
<dbReference type="RefSeq" id="WP_284223118.1">
    <property type="nucleotide sequence ID" value="NZ_BSOY01000058.1"/>
</dbReference>
<feature type="signal peptide" evidence="5">
    <location>
        <begin position="1"/>
        <end position="26"/>
    </location>
</feature>
<dbReference type="InterPro" id="IPR000531">
    <property type="entry name" value="Beta-barrel_TonB"/>
</dbReference>
<evidence type="ECO:0000256" key="5">
    <source>
        <dbReference type="SAM" id="SignalP"/>
    </source>
</evidence>
<keyword evidence="5" id="KW-0732">Signal</keyword>
<dbReference type="Gene3D" id="2.170.130.10">
    <property type="entry name" value="TonB-dependent receptor, plug domain"/>
    <property type="match status" value="1"/>
</dbReference>
<keyword evidence="2 4" id="KW-0472">Membrane</keyword>
<sequence length="889" mass="96726">MKTVTLTLSGVLLATSALIAPGLACAQTSPAAPQAAAPQDPAAQDEPEAAGELDEVVVLGRFIPEPNRESAEVAAFLTSEDLERTGDSSAAGALARVTGLTVVEGRFVYVRGLGERYSSALLNGSPLPSPEPLQRVVPLDLFPSSILESVTVQKSYSVDFPGEFGGGVIDLRTVDAPNDPFFSMSASIGGNTETTGDEGLIYFGSRTDFTGFDDGTRDVPGPLAIAFGQGVPVNSANFGALELERIGHSLVNSPLRLLQRETTPVNFGFDFAGGLKSDSSLGTFGLIAVAGYSNSWATRNGVQEEAQFSGAVLVPVTSKAFESNQNDIQLNFLGGLSLITDNSDYRWTNFFVRNVTKEARISVGPDFDAGGEVQRTDYTEWYERQLFSSQLSGEHEFLDGALEFAWRAAYALTERNAPYETRFEYGIATDGAFLHEIGGNRISFSELDDDIVSGGADLSYTLALSDYRDAVFSVGVAWSDNNRDAERRDLQFVPASTLTEEQRRSRVDYLYSDANIGPTGLILSEVTGSAGSGAAAYSAQLEVAAAYLQVDAEFIPLVRTTFGVRYEDGYQSVTTRDLFGGAAPFAPTEIEEQYFLPSFTATWNFAEDQQFRLGASQTIGRPQFRELAPQSYTDPETDREFTGNPFLVDTEILNLDARYEWFFARQQYLTAGVFFKDLDKPVEATIVTSGNARQQSYLNSPQATIYGAEIEAKKYFEFPDSGSAFIADKRWLVQANYTWSDSEVNVEPGDFVRTPGGGGANEDATFFIEDGSRLQGQSEHVANLQLGWEDDTARSQATIIVNYVSERVSARGAGGAGNREPDYIQDPGIFVDFVYRKDFEAGGRELGFALELRNLLNTDFDEYQELGNKILINNYELGSSASVSLTARF</sequence>
<dbReference type="EMBL" id="BSOY01000058">
    <property type="protein sequence ID" value="GLS02237.1"/>
    <property type="molecule type" value="Genomic_DNA"/>
</dbReference>
<gene>
    <name evidence="8" type="primary">fecA</name>
    <name evidence="8" type="ORF">GCM10007859_22600</name>
</gene>
<comment type="subcellular location">
    <subcellularLocation>
        <location evidence="1 4">Cell outer membrane</location>
    </subcellularLocation>
</comment>
<evidence type="ECO:0000256" key="3">
    <source>
        <dbReference type="ARBA" id="ARBA00023237"/>
    </source>
</evidence>
<comment type="similarity">
    <text evidence="4">Belongs to the TonB-dependent receptor family.</text>
</comment>
<reference evidence="9" key="1">
    <citation type="journal article" date="2019" name="Int. J. Syst. Evol. Microbiol.">
        <title>The Global Catalogue of Microorganisms (GCM) 10K type strain sequencing project: providing services to taxonomists for standard genome sequencing and annotation.</title>
        <authorList>
            <consortium name="The Broad Institute Genomics Platform"/>
            <consortium name="The Broad Institute Genome Sequencing Center for Infectious Disease"/>
            <person name="Wu L."/>
            <person name="Ma J."/>
        </authorList>
    </citation>
    <scope>NUCLEOTIDE SEQUENCE [LARGE SCALE GENOMIC DNA]</scope>
    <source>
        <strain evidence="9">NBRC 110107</strain>
    </source>
</reference>
<comment type="caution">
    <text evidence="8">The sequence shown here is derived from an EMBL/GenBank/DDBJ whole genome shotgun (WGS) entry which is preliminary data.</text>
</comment>
<proteinExistence type="inferred from homology"/>
<feature type="domain" description="TonB-dependent receptor-like beta-barrel" evidence="6">
    <location>
        <begin position="342"/>
        <end position="823"/>
    </location>
</feature>
<dbReference type="Proteomes" id="UP001156921">
    <property type="component" value="Unassembled WGS sequence"/>
</dbReference>